<feature type="transmembrane region" description="Helical" evidence="7">
    <location>
        <begin position="363"/>
        <end position="390"/>
    </location>
</feature>
<dbReference type="Proteomes" id="UP000199315">
    <property type="component" value="Unassembled WGS sequence"/>
</dbReference>
<feature type="transmembrane region" description="Helical" evidence="7">
    <location>
        <begin position="338"/>
        <end position="357"/>
    </location>
</feature>
<evidence type="ECO:0000256" key="1">
    <source>
        <dbReference type="ARBA" id="ARBA00004429"/>
    </source>
</evidence>
<dbReference type="PIRSF" id="PIRSF006066">
    <property type="entry name" value="HI0050"/>
    <property type="match status" value="1"/>
</dbReference>
<feature type="transmembrane region" description="Helical" evidence="7">
    <location>
        <begin position="222"/>
        <end position="240"/>
    </location>
</feature>
<dbReference type="PANTHER" id="PTHR33362">
    <property type="entry name" value="SIALIC ACID TRAP TRANSPORTER PERMEASE PROTEIN SIAT-RELATED"/>
    <property type="match status" value="1"/>
</dbReference>
<gene>
    <name evidence="9" type="ORF">SAMN05421730_102524</name>
</gene>
<dbReference type="OrthoDB" id="9785600at2"/>
<keyword evidence="3" id="KW-0997">Cell inner membrane</keyword>
<evidence type="ECO:0000313" key="9">
    <source>
        <dbReference type="EMBL" id="SCP98736.1"/>
    </source>
</evidence>
<dbReference type="PANTHER" id="PTHR33362:SF2">
    <property type="entry name" value="TRAP TRANSPORTER LARGE PERMEASE PROTEIN"/>
    <property type="match status" value="1"/>
</dbReference>
<evidence type="ECO:0000259" key="8">
    <source>
        <dbReference type="Pfam" id="PF06808"/>
    </source>
</evidence>
<keyword evidence="4 7" id="KW-0812">Transmembrane</keyword>
<dbReference type="InterPro" id="IPR010656">
    <property type="entry name" value="DctM"/>
</dbReference>
<organism evidence="9 10">
    <name type="scientific">Anaerobium acetethylicum</name>
    <dbReference type="NCBI Taxonomy" id="1619234"/>
    <lineage>
        <taxon>Bacteria</taxon>
        <taxon>Bacillati</taxon>
        <taxon>Bacillota</taxon>
        <taxon>Clostridia</taxon>
        <taxon>Lachnospirales</taxon>
        <taxon>Lachnospiraceae</taxon>
        <taxon>Anaerobium</taxon>
    </lineage>
</organism>
<evidence type="ECO:0000256" key="6">
    <source>
        <dbReference type="ARBA" id="ARBA00023136"/>
    </source>
</evidence>
<keyword evidence="2" id="KW-1003">Cell membrane</keyword>
<comment type="subcellular location">
    <subcellularLocation>
        <location evidence="1">Cell inner membrane</location>
        <topology evidence="1">Multi-pass membrane protein</topology>
    </subcellularLocation>
</comment>
<feature type="transmembrane region" description="Helical" evidence="7">
    <location>
        <begin position="283"/>
        <end position="302"/>
    </location>
</feature>
<evidence type="ECO:0000256" key="5">
    <source>
        <dbReference type="ARBA" id="ARBA00022989"/>
    </source>
</evidence>
<protein>
    <submittedName>
        <fullName evidence="9">TRAP transporter, DctM subunit</fullName>
    </submittedName>
</protein>
<dbReference type="Pfam" id="PF06808">
    <property type="entry name" value="DctM"/>
    <property type="match status" value="1"/>
</dbReference>
<name>A0A1D3TWS5_9FIRM</name>
<feature type="transmembrane region" description="Helical" evidence="7">
    <location>
        <begin position="92"/>
        <end position="111"/>
    </location>
</feature>
<evidence type="ECO:0000256" key="3">
    <source>
        <dbReference type="ARBA" id="ARBA00022519"/>
    </source>
</evidence>
<dbReference type="RefSeq" id="WP_091235871.1">
    <property type="nucleotide sequence ID" value="NZ_FMKA01000025.1"/>
</dbReference>
<dbReference type="NCBIfam" id="TIGR00786">
    <property type="entry name" value="dctM"/>
    <property type="match status" value="1"/>
</dbReference>
<evidence type="ECO:0000313" key="10">
    <source>
        <dbReference type="Proteomes" id="UP000199315"/>
    </source>
</evidence>
<keyword evidence="6 7" id="KW-0472">Membrane</keyword>
<keyword evidence="5 7" id="KW-1133">Transmembrane helix</keyword>
<feature type="transmembrane region" description="Helical" evidence="7">
    <location>
        <begin position="308"/>
        <end position="331"/>
    </location>
</feature>
<dbReference type="GO" id="GO:0022857">
    <property type="term" value="F:transmembrane transporter activity"/>
    <property type="evidence" value="ECO:0007669"/>
    <property type="project" value="TreeGrafter"/>
</dbReference>
<accession>A0A1D3TWS5</accession>
<evidence type="ECO:0000256" key="2">
    <source>
        <dbReference type="ARBA" id="ARBA00022475"/>
    </source>
</evidence>
<dbReference type="InterPro" id="IPR004681">
    <property type="entry name" value="TRAP_DctM"/>
</dbReference>
<reference evidence="9 10" key="1">
    <citation type="submission" date="2016-09" db="EMBL/GenBank/DDBJ databases">
        <authorList>
            <person name="Capua I."/>
            <person name="De Benedictis P."/>
            <person name="Joannis T."/>
            <person name="Lombin L.H."/>
            <person name="Cattoli G."/>
        </authorList>
    </citation>
    <scope>NUCLEOTIDE SEQUENCE [LARGE SCALE GENOMIC DNA]</scope>
    <source>
        <strain evidence="9 10">GluBS11</strain>
    </source>
</reference>
<proteinExistence type="predicted"/>
<keyword evidence="10" id="KW-1185">Reference proteome</keyword>
<dbReference type="GO" id="GO:0005886">
    <property type="term" value="C:plasma membrane"/>
    <property type="evidence" value="ECO:0007669"/>
    <property type="project" value="UniProtKB-SubCell"/>
</dbReference>
<dbReference type="AlphaFoldDB" id="A0A1D3TWS5"/>
<evidence type="ECO:0000256" key="7">
    <source>
        <dbReference type="SAM" id="Phobius"/>
    </source>
</evidence>
<feature type="transmembrane region" description="Helical" evidence="7">
    <location>
        <begin position="175"/>
        <end position="195"/>
    </location>
</feature>
<feature type="domain" description="TRAP C4-dicarboxylate transport system permease DctM subunit" evidence="8">
    <location>
        <begin position="13"/>
        <end position="420"/>
    </location>
</feature>
<dbReference type="EMBL" id="FMKA01000025">
    <property type="protein sequence ID" value="SCP98736.1"/>
    <property type="molecule type" value="Genomic_DNA"/>
</dbReference>
<evidence type="ECO:0000256" key="4">
    <source>
        <dbReference type="ARBA" id="ARBA00022692"/>
    </source>
</evidence>
<feature type="transmembrane region" description="Helical" evidence="7">
    <location>
        <begin position="246"/>
        <end position="262"/>
    </location>
</feature>
<dbReference type="STRING" id="1619234.SAMN05421730_102524"/>
<feature type="transmembrane region" description="Helical" evidence="7">
    <location>
        <begin position="402"/>
        <end position="425"/>
    </location>
</feature>
<feature type="transmembrane region" description="Helical" evidence="7">
    <location>
        <begin position="55"/>
        <end position="80"/>
    </location>
</feature>
<sequence>MAPEVVATALLVLVFIGLVAIRVPMVYAIGFATLVTSLYLDIDLMMMAQNVIKNINVYTLLAVPFFILAGEVMGAGGISARLIGLSRAMVGWIRGGLAMVNIVASMFFGGISGSSSADTASIGPIMIPMMEKEGYDKDFSTCVTMASSVQGILIPPSQNMVIFSLAAGGVSIGKLFMAGYVPGVLLAVALMIYSYRVSVKRNYPISNKFVVKEVVVNLKDSIWGLITVLIVVVGVVAGLFTATESAAIAAVWALFVGLFIYKEIKVKDIGRLLGNCVSTISKILILMGTSGAFGWMLTYLKIPEKISAAVFSITDNRIVILIFLNILLLLLGTLIDMASIILIVTPIILPVMTQIGIDPVQLGVIMILNLGIGLLTPPVGTTLFIGSAISDIKIEKLAKSMIPFYAVMLLVLILITYFPGVVMTIPNLLYK</sequence>